<dbReference type="EMBL" id="NKXS01009838">
    <property type="protein sequence ID" value="PIM97390.1"/>
    <property type="molecule type" value="Genomic_DNA"/>
</dbReference>
<proteinExistence type="predicted"/>
<dbReference type="Pfam" id="PF13952">
    <property type="entry name" value="DUF4216"/>
    <property type="match status" value="1"/>
</dbReference>
<feature type="domain" description="DUF4216" evidence="1">
    <location>
        <begin position="7"/>
        <end position="56"/>
    </location>
</feature>
<dbReference type="OrthoDB" id="912978at2759"/>
<accession>A0A2G9FWF3</accession>
<dbReference type="InterPro" id="IPR025312">
    <property type="entry name" value="DUF4216"/>
</dbReference>
<reference evidence="3" key="1">
    <citation type="journal article" date="2018" name="Gigascience">
        <title>Genome assembly of the Pink Ipe (Handroanthus impetiginosus, Bignoniaceae), a highly valued, ecologically keystone Neotropical timber forest tree.</title>
        <authorList>
            <person name="Silva-Junior O.B."/>
            <person name="Grattapaglia D."/>
            <person name="Novaes E."/>
            <person name="Collevatti R.G."/>
        </authorList>
    </citation>
    <scope>NUCLEOTIDE SEQUENCE [LARGE SCALE GENOMIC DNA]</scope>
    <source>
        <strain evidence="3">cv. UFG-1</strain>
    </source>
</reference>
<protein>
    <recommendedName>
        <fullName evidence="1">DUF4216 domain-containing protein</fullName>
    </recommendedName>
</protein>
<name>A0A2G9FWF3_9LAMI</name>
<evidence type="ECO:0000313" key="3">
    <source>
        <dbReference type="Proteomes" id="UP000231279"/>
    </source>
</evidence>
<dbReference type="Proteomes" id="UP000231279">
    <property type="component" value="Unassembled WGS sequence"/>
</dbReference>
<gene>
    <name evidence="2" type="ORF">CDL12_30140</name>
</gene>
<evidence type="ECO:0000259" key="1">
    <source>
        <dbReference type="Pfam" id="PF13952"/>
    </source>
</evidence>
<keyword evidence="3" id="KW-1185">Reference proteome</keyword>
<evidence type="ECO:0000313" key="2">
    <source>
        <dbReference type="EMBL" id="PIM97390.1"/>
    </source>
</evidence>
<organism evidence="2 3">
    <name type="scientific">Handroanthus impetiginosus</name>
    <dbReference type="NCBI Taxonomy" id="429701"/>
    <lineage>
        <taxon>Eukaryota</taxon>
        <taxon>Viridiplantae</taxon>
        <taxon>Streptophyta</taxon>
        <taxon>Embryophyta</taxon>
        <taxon>Tracheophyta</taxon>
        <taxon>Spermatophyta</taxon>
        <taxon>Magnoliopsida</taxon>
        <taxon>eudicotyledons</taxon>
        <taxon>Gunneridae</taxon>
        <taxon>Pentapetalae</taxon>
        <taxon>asterids</taxon>
        <taxon>lamiids</taxon>
        <taxon>Lamiales</taxon>
        <taxon>Bignoniaceae</taxon>
        <taxon>Crescentiina</taxon>
        <taxon>Tabebuia alliance</taxon>
        <taxon>Handroanthus</taxon>
    </lineage>
</organism>
<comment type="caution">
    <text evidence="2">The sequence shown here is derived from an EMBL/GenBank/DDBJ whole genome shotgun (WGS) entry which is preliminary data.</text>
</comment>
<dbReference type="AlphaFoldDB" id="A0A2G9FWF3"/>
<sequence>MNSGVPCDWYNIAGRWIRKYPWFGLIEIIHKKKLQTTNMFVLAQQAYQVYYSSFPSSNTRRRDLRALCKIKARSRINLPLIDKKEEDDTIRIKRAFQEEETIDSHSDAFTTFVDRVDVLVDHNGAPIEVDLEEIRYVQHNFVLDEKEDEEAKEGFENFDIDNGEQIDAENNDILSDDNVNCDD</sequence>